<evidence type="ECO:0008006" key="4">
    <source>
        <dbReference type="Google" id="ProtNLM"/>
    </source>
</evidence>
<proteinExistence type="predicted"/>
<gene>
    <name evidence="2" type="ORF">SAMN04488535_2016</name>
</gene>
<dbReference type="EMBL" id="LT629700">
    <property type="protein sequence ID" value="SDM12526.1"/>
    <property type="molecule type" value="Genomic_DNA"/>
</dbReference>
<keyword evidence="1" id="KW-0175">Coiled coil</keyword>
<dbReference type="Proteomes" id="UP000199350">
    <property type="component" value="Chromosome I"/>
</dbReference>
<dbReference type="AlphaFoldDB" id="A0A1G9QNF7"/>
<keyword evidence="3" id="KW-1185">Reference proteome</keyword>
<sequence length="415" mass="44992">MSPMSTRAILPVKLSLSAGDVFTLWAPAWKENGAQWQAFLGDDNSVLAFGSPEELLAYLDSGAPHDLTDHPQWAQFAAQADDKVVPDERNYYDIIGAPAFLAGRPSHENVSKLAGVFQISRSLADVAAAEQAQIFFASHSVLANVERGSEHYAGESGLSEWSGVGRAVLANWADVVRSLDGAVRVVDKQTLGDTAVDAATKRIAAAKAARTEAEEEARREREARAAAQDPYDVSTWSKAGIDPIKVTVRGKTVYTLRTYLGTAPVFLGKYGEIFTFPSGKHLIRWITENDDHELAGVSTWEDIVVSANAGELAVTVHPDNAYSFAGIAADIEKGPEAVDTAQMGKAYELLADAADWAKDDSLNSLLLANPRMQDYLAYMLGSTEAGGYVPTPPYSDKVETWNEMESQLINRFSKF</sequence>
<evidence type="ECO:0000256" key="1">
    <source>
        <dbReference type="SAM" id="Coils"/>
    </source>
</evidence>
<feature type="coiled-coil region" evidence="1">
    <location>
        <begin position="196"/>
        <end position="223"/>
    </location>
</feature>
<name>A0A1G9QNF7_9CORY</name>
<dbReference type="STRING" id="38302.SAMN04488535_2016"/>
<evidence type="ECO:0000313" key="2">
    <source>
        <dbReference type="EMBL" id="SDM12526.1"/>
    </source>
</evidence>
<organism evidence="2 3">
    <name type="scientific">Corynebacterium mycetoides</name>
    <dbReference type="NCBI Taxonomy" id="38302"/>
    <lineage>
        <taxon>Bacteria</taxon>
        <taxon>Bacillati</taxon>
        <taxon>Actinomycetota</taxon>
        <taxon>Actinomycetes</taxon>
        <taxon>Mycobacteriales</taxon>
        <taxon>Corynebacteriaceae</taxon>
        <taxon>Corynebacterium</taxon>
    </lineage>
</organism>
<protein>
    <recommendedName>
        <fullName evidence="4">Primosomal protein</fullName>
    </recommendedName>
</protein>
<accession>A0A1G9QNF7</accession>
<reference evidence="3" key="1">
    <citation type="submission" date="2016-10" db="EMBL/GenBank/DDBJ databases">
        <authorList>
            <person name="Varghese N."/>
            <person name="Submissions S."/>
        </authorList>
    </citation>
    <scope>NUCLEOTIDE SEQUENCE [LARGE SCALE GENOMIC DNA]</scope>
    <source>
        <strain evidence="3">DSM 20632</strain>
    </source>
</reference>
<evidence type="ECO:0000313" key="3">
    <source>
        <dbReference type="Proteomes" id="UP000199350"/>
    </source>
</evidence>